<dbReference type="InterPro" id="IPR049199">
    <property type="entry name" value="DUF6866_N"/>
</dbReference>
<dbReference type="AlphaFoldDB" id="A0A1E2UQG8"/>
<dbReference type="Proteomes" id="UP000094849">
    <property type="component" value="Unassembled WGS sequence"/>
</dbReference>
<keyword evidence="4" id="KW-1185">Reference proteome</keyword>
<dbReference type="OrthoDB" id="9777679at2"/>
<proteinExistence type="predicted"/>
<dbReference type="InterPro" id="IPR049200">
    <property type="entry name" value="DUF6866_C"/>
</dbReference>
<gene>
    <name evidence="3" type="ORF">A3196_09265</name>
</gene>
<name>A0A1E2UQG8_9GAMM</name>
<comment type="caution">
    <text evidence="3">The sequence shown here is derived from an EMBL/GenBank/DDBJ whole genome shotgun (WGS) entry which is preliminary data.</text>
</comment>
<accession>A0A1E2UQG8</accession>
<feature type="domain" description="DUF6866" evidence="1">
    <location>
        <begin position="7"/>
        <end position="159"/>
    </location>
</feature>
<reference evidence="3 4" key="1">
    <citation type="submission" date="2016-03" db="EMBL/GenBank/DDBJ databases">
        <title>Chemosynthetic sulphur-oxidizing symbionts of marine invertebrate animals are capable of nitrogen fixation.</title>
        <authorList>
            <person name="Petersen J.M."/>
            <person name="Kemper A."/>
            <person name="Gruber-Vodicka H."/>
            <person name="Cardini U."/>
            <person name="Geest Mvander."/>
            <person name="Kleiner M."/>
            <person name="Bulgheresi S."/>
            <person name="Fussmann M."/>
            <person name="Herbold C."/>
            <person name="Seah B.K.B."/>
            <person name="Antony C.Paul."/>
            <person name="Liu D."/>
            <person name="Belitz A."/>
            <person name="Weber M."/>
        </authorList>
    </citation>
    <scope>NUCLEOTIDE SEQUENCE [LARGE SCALE GENOMIC DNA]</scope>
    <source>
        <strain evidence="3">G_D</strain>
    </source>
</reference>
<feature type="domain" description="DUF6866" evidence="2">
    <location>
        <begin position="164"/>
        <end position="344"/>
    </location>
</feature>
<dbReference type="NCBIfam" id="NF045620">
    <property type="entry name" value="Sfum_1244_fam"/>
    <property type="match status" value="1"/>
</dbReference>
<evidence type="ECO:0000313" key="4">
    <source>
        <dbReference type="Proteomes" id="UP000094849"/>
    </source>
</evidence>
<dbReference type="EMBL" id="LVJZ01000003">
    <property type="protein sequence ID" value="ODB96931.1"/>
    <property type="molecule type" value="Genomic_DNA"/>
</dbReference>
<dbReference type="RefSeq" id="WP_069004661.1">
    <property type="nucleotide sequence ID" value="NZ_LVJX01000005.1"/>
</dbReference>
<dbReference type="STRING" id="1818881.A3196_09265"/>
<dbReference type="Pfam" id="PF21740">
    <property type="entry name" value="DUF6866_C"/>
    <property type="match status" value="1"/>
</dbReference>
<evidence type="ECO:0000259" key="1">
    <source>
        <dbReference type="Pfam" id="PF21739"/>
    </source>
</evidence>
<evidence type="ECO:0000313" key="3">
    <source>
        <dbReference type="EMBL" id="ODB96931.1"/>
    </source>
</evidence>
<dbReference type="InterPro" id="IPR054640">
    <property type="entry name" value="Sfum_1244-like"/>
</dbReference>
<protein>
    <submittedName>
        <fullName evidence="3">Uncharacterized protein</fullName>
    </submittedName>
</protein>
<organism evidence="3 4">
    <name type="scientific">Candidatus Thiodiazotropha endoloripes</name>
    <dbReference type="NCBI Taxonomy" id="1818881"/>
    <lineage>
        <taxon>Bacteria</taxon>
        <taxon>Pseudomonadati</taxon>
        <taxon>Pseudomonadota</taxon>
        <taxon>Gammaproteobacteria</taxon>
        <taxon>Chromatiales</taxon>
        <taxon>Sedimenticolaceae</taxon>
        <taxon>Candidatus Thiodiazotropha</taxon>
    </lineage>
</organism>
<evidence type="ECO:0000259" key="2">
    <source>
        <dbReference type="Pfam" id="PF21740"/>
    </source>
</evidence>
<sequence length="347" mass="40098">MKGTLRQLCCTVQRNCHISDARHGTDYGLCTYLLKMREYYRWENGLDYEASLTNESVGDWLTAREALWESLVDDNFDSLPIDGQVYDPFDVEAINQSLEPLGLVYSAGYGAKNKPLFFLGHLERREEPEGISVWVAGRELARDLSAPAAMNQGGRIYIRRESFRRLLWEKFENWRWQRADNALGRAFSHYDFESQLQSSLDLMVEKELAAVLLHEKGEYQAGRILGDQWNEMVLELGHSAAELMVRAVRDHWADCQVTLPQLLEDEDVASLHFYIGGLTGMRKSLFPALISAYEGWYQDRDWQRFYQLVSEGQAHWSGLATRLLDCYRSRPVDTRSAIKQMVEESIF</sequence>
<dbReference type="Pfam" id="PF21739">
    <property type="entry name" value="DUF6866_N"/>
    <property type="match status" value="1"/>
</dbReference>